<evidence type="ECO:0000313" key="1">
    <source>
        <dbReference type="EMBL" id="NBI56198.1"/>
    </source>
</evidence>
<proteinExistence type="predicted"/>
<comment type="caution">
    <text evidence="1">The sequence shown here is derived from an EMBL/GenBank/DDBJ whole genome shotgun (WGS) entry which is preliminary data.</text>
</comment>
<name>A0ABW9YQH2_9GAMM</name>
<sequence length="94" mass="10604">MNQDELVRTIQSVGMTTFVKYFTAFLDYSISSEDLVEGLTKIEKYGNNSAKTKVNAARRIIKNNLAVEALKVISKSNNVEGWVVQKATYLLEKK</sequence>
<evidence type="ECO:0000313" key="2">
    <source>
        <dbReference type="Proteomes" id="UP000738517"/>
    </source>
</evidence>
<accession>A0ABW9YQH2</accession>
<protein>
    <submittedName>
        <fullName evidence="1">Uncharacterized protein</fullName>
    </submittedName>
</protein>
<dbReference type="RefSeq" id="WP_160658425.1">
    <property type="nucleotide sequence ID" value="NZ_RSEJ01000052.1"/>
</dbReference>
<reference evidence="1 2" key="1">
    <citation type="journal article" date="2017" name="Int. J. Syst. Evol. Microbiol.">
        <title>Photobacterium alginatilyticum sp. nov., a marine bacterium isolated from bottom seawater.</title>
        <authorList>
            <person name="Wang X."/>
            <person name="Wang Y."/>
            <person name="Yang X."/>
            <person name="Sun H."/>
            <person name="Li B."/>
            <person name="Zhang X.H."/>
        </authorList>
    </citation>
    <scope>NUCLEOTIDE SEQUENCE [LARGE SCALE GENOMIC DNA]</scope>
    <source>
        <strain evidence="1 2">P03D4</strain>
    </source>
</reference>
<keyword evidence="2" id="KW-1185">Reference proteome</keyword>
<dbReference type="Proteomes" id="UP000738517">
    <property type="component" value="Unassembled WGS sequence"/>
</dbReference>
<dbReference type="EMBL" id="RSEJ01000052">
    <property type="protein sequence ID" value="NBI56198.1"/>
    <property type="molecule type" value="Genomic_DNA"/>
</dbReference>
<organism evidence="1 2">
    <name type="scientific">Photobacterium alginatilyticum</name>
    <dbReference type="NCBI Taxonomy" id="1775171"/>
    <lineage>
        <taxon>Bacteria</taxon>
        <taxon>Pseudomonadati</taxon>
        <taxon>Pseudomonadota</taxon>
        <taxon>Gammaproteobacteria</taxon>
        <taxon>Vibrionales</taxon>
        <taxon>Vibrionaceae</taxon>
        <taxon>Photobacterium</taxon>
    </lineage>
</organism>
<gene>
    <name evidence="1" type="ORF">EIZ48_27230</name>
</gene>